<feature type="transmembrane region" description="Helical" evidence="16">
    <location>
        <begin position="122"/>
        <end position="151"/>
    </location>
</feature>
<keyword evidence="9 19" id="KW-0675">Receptor</keyword>
<evidence type="ECO:0000256" key="13">
    <source>
        <dbReference type="PIRSR" id="PIRSR601508-1"/>
    </source>
</evidence>
<dbReference type="Pfam" id="PF00060">
    <property type="entry name" value="Lig_chan"/>
    <property type="match status" value="1"/>
</dbReference>
<feature type="disulfide bond" evidence="15">
    <location>
        <begin position="354"/>
        <end position="412"/>
    </location>
</feature>
<comment type="similarity">
    <text evidence="2">Belongs to the glutamate-gated ion channel (TC 1.A.10.1) family.</text>
</comment>
<evidence type="ECO:0000256" key="9">
    <source>
        <dbReference type="ARBA" id="ARBA00023170"/>
    </source>
</evidence>
<protein>
    <submittedName>
        <fullName evidence="19">Glutamate receptor 1</fullName>
    </submittedName>
</protein>
<keyword evidence="11" id="KW-1071">Ligand-gated ion channel</keyword>
<keyword evidence="12" id="KW-0407">Ion channel</keyword>
<proteinExistence type="inferred from homology"/>
<organism evidence="19 20">
    <name type="scientific">Eufriesea mexicana</name>
    <dbReference type="NCBI Taxonomy" id="516756"/>
    <lineage>
        <taxon>Eukaryota</taxon>
        <taxon>Metazoa</taxon>
        <taxon>Ecdysozoa</taxon>
        <taxon>Arthropoda</taxon>
        <taxon>Hexapoda</taxon>
        <taxon>Insecta</taxon>
        <taxon>Pterygota</taxon>
        <taxon>Neoptera</taxon>
        <taxon>Endopterygota</taxon>
        <taxon>Hymenoptera</taxon>
        <taxon>Apocrita</taxon>
        <taxon>Aculeata</taxon>
        <taxon>Apoidea</taxon>
        <taxon>Anthophila</taxon>
        <taxon>Apidae</taxon>
        <taxon>Eufriesea</taxon>
    </lineage>
</organism>
<dbReference type="Pfam" id="PF10613">
    <property type="entry name" value="Lig_chan-Glu_bd"/>
    <property type="match status" value="1"/>
</dbReference>
<dbReference type="SUPFAM" id="SSF81324">
    <property type="entry name" value="Voltage-gated potassium channels"/>
    <property type="match status" value="1"/>
</dbReference>
<evidence type="ECO:0000259" key="18">
    <source>
        <dbReference type="SMART" id="SM00918"/>
    </source>
</evidence>
<evidence type="ECO:0000256" key="5">
    <source>
        <dbReference type="ARBA" id="ARBA00022692"/>
    </source>
</evidence>
<keyword evidence="5 16" id="KW-0812">Transmembrane</keyword>
<evidence type="ECO:0000256" key="11">
    <source>
        <dbReference type="ARBA" id="ARBA00023286"/>
    </source>
</evidence>
<keyword evidence="20" id="KW-1185">Reference proteome</keyword>
<feature type="transmembrane region" description="Helical" evidence="16">
    <location>
        <begin position="204"/>
        <end position="226"/>
    </location>
</feature>
<feature type="binding site" evidence="13">
    <location>
        <position position="342"/>
    </location>
    <ligand>
        <name>L-glutamate</name>
        <dbReference type="ChEBI" id="CHEBI:29985"/>
    </ligand>
</feature>
<keyword evidence="7" id="KW-0406">Ion transport</keyword>
<sequence>MSHGRRPVYRAVTGIAPPYVMYNDSAAAFQGYCIDLLNHIGSLVGFDYTLRESLDGRYGDLDPNTGRWNGMIYELMNNMSDIAVGPIWITSSRAEVVDFTIPYQGPSGFTIMMLKKKRQTSYLRFLMILEIEVWIGFAFAFLLTIFLLYILERYSPFSYQNNRAKYRDEADDRFCWFKECFWFTFTSITPQGGGDMPKNLSGKIVAATWWLFVFVIVAAYTANLAAYETLDRLQRNIESMDDLRKQYRVQYSTVANSTAFEYFFRMTKIESWFYANWRRLTLDENTPERFRSEYAVWDYPLEDKFTKMYFAMKDAGFPSSVEEAVKLVRKANSTFEFAFITEATTVKYLMLTNCDLRQVGQEFGKKPFAFAVRKDSPLKRKLDDAITHLAMERRLSVLEKKWWDESPLRANCPADNDLNAGFDLDNLAVIFLLILLGISLAALILGLQYSWYCYQLHARMKKVRLFVKTRFSRRNKWRTKEAFVNRK</sequence>
<evidence type="ECO:0000313" key="19">
    <source>
        <dbReference type="EMBL" id="OAD52347.1"/>
    </source>
</evidence>
<keyword evidence="4" id="KW-1003">Cell membrane</keyword>
<feature type="transmembrane region" description="Helical" evidence="16">
    <location>
        <begin position="427"/>
        <end position="452"/>
    </location>
</feature>
<evidence type="ECO:0000256" key="2">
    <source>
        <dbReference type="ARBA" id="ARBA00008685"/>
    </source>
</evidence>
<gene>
    <name evidence="19" type="ORF">WN48_01870</name>
</gene>
<dbReference type="SMART" id="SM00918">
    <property type="entry name" value="Lig_chan-Glu_bd"/>
    <property type="match status" value="1"/>
</dbReference>
<feature type="domain" description="Ionotropic glutamate receptor L-glutamate and glycine-binding" evidence="18">
    <location>
        <begin position="18"/>
        <end position="77"/>
    </location>
</feature>
<dbReference type="GO" id="GO:0038023">
    <property type="term" value="F:signaling receptor activity"/>
    <property type="evidence" value="ECO:0007669"/>
    <property type="project" value="InterPro"/>
</dbReference>
<feature type="domain" description="Ionotropic glutamate receptor C-terminal" evidence="17">
    <location>
        <begin position="8"/>
        <end position="405"/>
    </location>
</feature>
<dbReference type="OrthoDB" id="5984008at2759"/>
<evidence type="ECO:0000259" key="17">
    <source>
        <dbReference type="SMART" id="SM00079"/>
    </source>
</evidence>
<dbReference type="SMART" id="SM00079">
    <property type="entry name" value="PBPe"/>
    <property type="match status" value="1"/>
</dbReference>
<dbReference type="InterPro" id="IPR015683">
    <property type="entry name" value="Ionotropic_Glu_rcpt"/>
</dbReference>
<dbReference type="AlphaFoldDB" id="A0A310S4X2"/>
<dbReference type="PRINTS" id="PR00177">
    <property type="entry name" value="NMDARECEPTOR"/>
</dbReference>
<dbReference type="GO" id="GO:0005886">
    <property type="term" value="C:plasma membrane"/>
    <property type="evidence" value="ECO:0007669"/>
    <property type="project" value="UniProtKB-SubCell"/>
</dbReference>
<dbReference type="InterPro" id="IPR001320">
    <property type="entry name" value="Iontro_rcpt_C"/>
</dbReference>
<name>A0A310S4X2_9HYME</name>
<dbReference type="FunFam" id="1.10.287.70:FF:000143">
    <property type="entry name" value="Probable glutamate receptor"/>
    <property type="match status" value="1"/>
</dbReference>
<evidence type="ECO:0000256" key="14">
    <source>
        <dbReference type="PIRSR" id="PIRSR601508-2"/>
    </source>
</evidence>
<dbReference type="EMBL" id="KQ773785">
    <property type="protein sequence ID" value="OAD52347.1"/>
    <property type="molecule type" value="Genomic_DNA"/>
</dbReference>
<dbReference type="InterPro" id="IPR019594">
    <property type="entry name" value="Glu/Gly-bd"/>
</dbReference>
<evidence type="ECO:0000256" key="7">
    <source>
        <dbReference type="ARBA" id="ARBA00023065"/>
    </source>
</evidence>
<evidence type="ECO:0000256" key="1">
    <source>
        <dbReference type="ARBA" id="ARBA00004651"/>
    </source>
</evidence>
<evidence type="ECO:0000256" key="6">
    <source>
        <dbReference type="ARBA" id="ARBA00022989"/>
    </source>
</evidence>
<evidence type="ECO:0000256" key="16">
    <source>
        <dbReference type="SAM" id="Phobius"/>
    </source>
</evidence>
<evidence type="ECO:0000256" key="10">
    <source>
        <dbReference type="ARBA" id="ARBA00023180"/>
    </source>
</evidence>
<dbReference type="InterPro" id="IPR001508">
    <property type="entry name" value="Iono_Glu_rcpt_met"/>
</dbReference>
<dbReference type="GO" id="GO:0015276">
    <property type="term" value="F:ligand-gated monoatomic ion channel activity"/>
    <property type="evidence" value="ECO:0007669"/>
    <property type="project" value="InterPro"/>
</dbReference>
<keyword evidence="8 16" id="KW-0472">Membrane</keyword>
<feature type="binding site" evidence="13">
    <location>
        <position position="86"/>
    </location>
    <ligand>
        <name>L-glutamate</name>
        <dbReference type="ChEBI" id="CHEBI:29985"/>
    </ligand>
</feature>
<evidence type="ECO:0000256" key="3">
    <source>
        <dbReference type="ARBA" id="ARBA00022448"/>
    </source>
</evidence>
<keyword evidence="6 16" id="KW-1133">Transmembrane helix</keyword>
<evidence type="ECO:0000256" key="8">
    <source>
        <dbReference type="ARBA" id="ARBA00023136"/>
    </source>
</evidence>
<keyword evidence="3" id="KW-0813">Transport</keyword>
<comment type="subcellular location">
    <subcellularLocation>
        <location evidence="1">Cell membrane</location>
        <topology evidence="1">Multi-pass membrane protein</topology>
    </subcellularLocation>
</comment>
<dbReference type="FunFam" id="3.40.190.10:FF:000024">
    <property type="entry name" value="Glutamate receptor, ionotropic, delta 1"/>
    <property type="match status" value="1"/>
</dbReference>
<dbReference type="Gene3D" id="1.10.287.70">
    <property type="match status" value="1"/>
</dbReference>
<evidence type="ECO:0000256" key="15">
    <source>
        <dbReference type="PIRSR" id="PIRSR601508-3"/>
    </source>
</evidence>
<evidence type="ECO:0000256" key="4">
    <source>
        <dbReference type="ARBA" id="ARBA00022475"/>
    </source>
</evidence>
<evidence type="ECO:0000256" key="12">
    <source>
        <dbReference type="ARBA" id="ARBA00023303"/>
    </source>
</evidence>
<keyword evidence="10" id="KW-0325">Glycoprotein</keyword>
<keyword evidence="15" id="KW-1015">Disulfide bond</keyword>
<reference evidence="19 20" key="1">
    <citation type="submission" date="2015-07" db="EMBL/GenBank/DDBJ databases">
        <title>The genome of Eufriesea mexicana.</title>
        <authorList>
            <person name="Pan H."/>
            <person name="Kapheim K."/>
        </authorList>
    </citation>
    <scope>NUCLEOTIDE SEQUENCE [LARGE SCALE GENOMIC DNA]</scope>
    <source>
        <strain evidence="19">0111107269</strain>
        <tissue evidence="19">Whole body</tissue>
    </source>
</reference>
<feature type="binding site" evidence="13">
    <location>
        <position position="93"/>
    </location>
    <ligand>
        <name>L-glutamate</name>
        <dbReference type="ChEBI" id="CHEBI:29985"/>
    </ligand>
</feature>
<dbReference type="Proteomes" id="UP000250275">
    <property type="component" value="Unassembled WGS sequence"/>
</dbReference>
<dbReference type="PANTHER" id="PTHR18966">
    <property type="entry name" value="IONOTROPIC GLUTAMATE RECEPTOR"/>
    <property type="match status" value="1"/>
</dbReference>
<dbReference type="SUPFAM" id="SSF53850">
    <property type="entry name" value="Periplasmic binding protein-like II"/>
    <property type="match status" value="1"/>
</dbReference>
<dbReference type="Gene3D" id="3.40.190.10">
    <property type="entry name" value="Periplasmic binding protein-like II"/>
    <property type="match status" value="3"/>
</dbReference>
<accession>A0A310S4X2</accession>
<evidence type="ECO:0000313" key="20">
    <source>
        <dbReference type="Proteomes" id="UP000250275"/>
    </source>
</evidence>
<feature type="site" description="Crucial to convey clamshell closure to channel opening" evidence="14">
    <location>
        <position position="237"/>
    </location>
</feature>